<comment type="cofactor">
    <cofactor evidence="4">
        <name>Mn(2+)</name>
        <dbReference type="ChEBI" id="CHEBI:29035"/>
    </cofactor>
    <text evidence="4">The Mn(2+) ion enhances activity.</text>
</comment>
<feature type="binding site" evidence="4">
    <location>
        <position position="133"/>
    </location>
    <ligand>
        <name>Mn(2+)</name>
        <dbReference type="ChEBI" id="CHEBI:29035"/>
        <label>2</label>
    </ligand>
</feature>
<reference evidence="6" key="1">
    <citation type="submission" date="2021-01" db="EMBL/GenBank/DDBJ databases">
        <title>Adiantum capillus-veneris genome.</title>
        <authorList>
            <person name="Fang Y."/>
            <person name="Liao Q."/>
        </authorList>
    </citation>
    <scope>NUCLEOTIDE SEQUENCE</scope>
    <source>
        <strain evidence="6">H3</strain>
        <tissue evidence="6">Leaf</tissue>
    </source>
</reference>
<organism evidence="6 7">
    <name type="scientific">Adiantum capillus-veneris</name>
    <name type="common">Maidenhair fern</name>
    <dbReference type="NCBI Taxonomy" id="13818"/>
    <lineage>
        <taxon>Eukaryota</taxon>
        <taxon>Viridiplantae</taxon>
        <taxon>Streptophyta</taxon>
        <taxon>Embryophyta</taxon>
        <taxon>Tracheophyta</taxon>
        <taxon>Polypodiopsida</taxon>
        <taxon>Polypodiidae</taxon>
        <taxon>Polypodiales</taxon>
        <taxon>Pteridineae</taxon>
        <taxon>Pteridaceae</taxon>
        <taxon>Vittarioideae</taxon>
        <taxon>Adiantum</taxon>
    </lineage>
</organism>
<comment type="caution">
    <text evidence="6">The sequence shown here is derived from an EMBL/GenBank/DDBJ whole genome shotgun (WGS) entry which is preliminary data.</text>
</comment>
<dbReference type="EMBL" id="JABFUD020000025">
    <property type="protein sequence ID" value="KAI5059427.1"/>
    <property type="molecule type" value="Genomic_DNA"/>
</dbReference>
<comment type="similarity">
    <text evidence="1">Belongs to the peptidase M20 family.</text>
</comment>
<dbReference type="GO" id="GO:0009850">
    <property type="term" value="P:auxin metabolic process"/>
    <property type="evidence" value="ECO:0007669"/>
    <property type="project" value="InterPro"/>
</dbReference>
<dbReference type="Pfam" id="PF01546">
    <property type="entry name" value="Peptidase_M20"/>
    <property type="match status" value="1"/>
</dbReference>
<dbReference type="InterPro" id="IPR036264">
    <property type="entry name" value="Bact_exopeptidase_dim_dom"/>
</dbReference>
<dbReference type="SUPFAM" id="SSF53187">
    <property type="entry name" value="Zn-dependent exopeptidases"/>
    <property type="match status" value="1"/>
</dbReference>
<evidence type="ECO:0000256" key="2">
    <source>
        <dbReference type="ARBA" id="ARBA00022729"/>
    </source>
</evidence>
<dbReference type="CDD" id="cd08017">
    <property type="entry name" value="M20_IAA_Hyd"/>
    <property type="match status" value="1"/>
</dbReference>
<keyword evidence="4" id="KW-0464">Manganese</keyword>
<dbReference type="Gene3D" id="3.40.630.10">
    <property type="entry name" value="Zn peptidases"/>
    <property type="match status" value="1"/>
</dbReference>
<dbReference type="GO" id="GO:0016787">
    <property type="term" value="F:hydrolase activity"/>
    <property type="evidence" value="ECO:0007669"/>
    <property type="project" value="UniProtKB-KW"/>
</dbReference>
<keyword evidence="7" id="KW-1185">Reference proteome</keyword>
<dbReference type="NCBIfam" id="TIGR01891">
    <property type="entry name" value="amidohydrolases"/>
    <property type="match status" value="1"/>
</dbReference>
<feature type="domain" description="Peptidase M20 dimerisation" evidence="5">
    <location>
        <begin position="216"/>
        <end position="311"/>
    </location>
</feature>
<keyword evidence="3" id="KW-0378">Hydrolase</keyword>
<evidence type="ECO:0000313" key="7">
    <source>
        <dbReference type="Proteomes" id="UP000886520"/>
    </source>
</evidence>
<dbReference type="OrthoDB" id="6119954at2759"/>
<accession>A0A9D4U1H3</accession>
<evidence type="ECO:0000256" key="4">
    <source>
        <dbReference type="PIRSR" id="PIRSR005962-1"/>
    </source>
</evidence>
<protein>
    <recommendedName>
        <fullName evidence="5">Peptidase M20 dimerisation domain-containing protein</fullName>
    </recommendedName>
</protein>
<dbReference type="Proteomes" id="UP000886520">
    <property type="component" value="Chromosome 25"/>
</dbReference>
<keyword evidence="4" id="KW-0479">Metal-binding</keyword>
<dbReference type="AlphaFoldDB" id="A0A9D4U1H3"/>
<dbReference type="PANTHER" id="PTHR11014">
    <property type="entry name" value="PEPTIDASE M20 FAMILY MEMBER"/>
    <property type="match status" value="1"/>
</dbReference>
<feature type="binding site" evidence="4">
    <location>
        <position position="393"/>
    </location>
    <ligand>
        <name>Mn(2+)</name>
        <dbReference type="ChEBI" id="CHEBI:29035"/>
        <label>2</label>
    </ligand>
</feature>
<dbReference type="PIRSF" id="PIRSF005962">
    <property type="entry name" value="Pept_M20D_amidohydro"/>
    <property type="match status" value="1"/>
</dbReference>
<evidence type="ECO:0000259" key="5">
    <source>
        <dbReference type="Pfam" id="PF07687"/>
    </source>
</evidence>
<gene>
    <name evidence="6" type="ORF">GOP47_0025746</name>
</gene>
<dbReference type="Gene3D" id="3.30.70.360">
    <property type="match status" value="1"/>
</dbReference>
<dbReference type="GO" id="GO:0046872">
    <property type="term" value="F:metal ion binding"/>
    <property type="evidence" value="ECO:0007669"/>
    <property type="project" value="UniProtKB-KW"/>
</dbReference>
<dbReference type="PANTHER" id="PTHR11014:SF63">
    <property type="entry name" value="METALLOPEPTIDASE, PUTATIVE (AFU_ORTHOLOGUE AFUA_6G09600)-RELATED"/>
    <property type="match status" value="1"/>
</dbReference>
<dbReference type="InterPro" id="IPR044757">
    <property type="entry name" value="ILR1-like_Hyd"/>
</dbReference>
<proteinExistence type="inferred from homology"/>
<feature type="binding site" evidence="4">
    <location>
        <position position="193"/>
    </location>
    <ligand>
        <name>Mn(2+)</name>
        <dbReference type="ChEBI" id="CHEBI:29035"/>
        <label>2</label>
    </ligand>
</feature>
<evidence type="ECO:0000313" key="6">
    <source>
        <dbReference type="EMBL" id="KAI5059427.1"/>
    </source>
</evidence>
<dbReference type="FunFam" id="3.30.70.360:FF:000001">
    <property type="entry name" value="N-acetyldiaminopimelate deacetylase"/>
    <property type="match status" value="1"/>
</dbReference>
<dbReference type="Pfam" id="PF07687">
    <property type="entry name" value="M20_dimer"/>
    <property type="match status" value="1"/>
</dbReference>
<evidence type="ECO:0000256" key="1">
    <source>
        <dbReference type="ARBA" id="ARBA00006153"/>
    </source>
</evidence>
<dbReference type="SUPFAM" id="SSF55031">
    <property type="entry name" value="Bacterial exopeptidase dimerisation domain"/>
    <property type="match status" value="1"/>
</dbReference>
<evidence type="ECO:0000256" key="3">
    <source>
        <dbReference type="ARBA" id="ARBA00022801"/>
    </source>
</evidence>
<dbReference type="InterPro" id="IPR017439">
    <property type="entry name" value="Amidohydrolase"/>
</dbReference>
<dbReference type="InterPro" id="IPR002933">
    <property type="entry name" value="Peptidase_M20"/>
</dbReference>
<keyword evidence="2" id="KW-0732">Signal</keyword>
<sequence>MESREEDFLDIGQKWTVKLLPAFSSAACGAFMELLSSSQQEDTVAWLKSVRRKLHQIPETCYEEFETSQLIRDELQKLGVPYKWPFATTGVVTTIGSGKAPVVALRAEMDGLPLDELVDSDFKSMHPGRMHACGHDMHVTMLLGAAKVLKEREEKLQGTVKLLFQPAEEGGGGARRMIEDGALENVEAIFGMHVMPLGPVGSIATKSGAFCAASGRFRAVIEGKGGHAAAPHLTVDPVVATSMVVVGLQQLVSRETNPLESQVVSVTSVHGGKAFNIIPQHVTIQGTYRTFARDGGERLRRRITEVIENQAAVHGCNVTMESVSVPYPALFNDDKMYKHVKAMARLMLGQEHVLDTDPSMAGEDFAFYAQKIPGAMLFIGVGHDDASKNFMLHSPYFNPNEDVLPLGAALHAAIAEVYLQSAYIGVLTEVLNAQ</sequence>
<feature type="binding site" evidence="4">
    <location>
        <position position="169"/>
    </location>
    <ligand>
        <name>Mn(2+)</name>
        <dbReference type="ChEBI" id="CHEBI:29035"/>
        <label>2</label>
    </ligand>
</feature>
<name>A0A9D4U1H3_ADICA</name>
<feature type="binding site" evidence="4">
    <location>
        <position position="135"/>
    </location>
    <ligand>
        <name>Mn(2+)</name>
        <dbReference type="ChEBI" id="CHEBI:29035"/>
        <label>2</label>
    </ligand>
</feature>
<dbReference type="InterPro" id="IPR011650">
    <property type="entry name" value="Peptidase_M20_dimer"/>
</dbReference>